<feature type="region of interest" description="Disordered" evidence="5">
    <location>
        <begin position="122"/>
        <end position="175"/>
    </location>
</feature>
<gene>
    <name evidence="4" type="primary">MED11</name>
    <name evidence="6" type="ORF">N658DRAFT_508076</name>
</gene>
<comment type="subunit">
    <text evidence="4">Component of the Mediator complex.</text>
</comment>
<dbReference type="Proteomes" id="UP001305647">
    <property type="component" value="Unassembled WGS sequence"/>
</dbReference>
<evidence type="ECO:0000313" key="6">
    <source>
        <dbReference type="EMBL" id="KAK4100122.1"/>
    </source>
</evidence>
<dbReference type="AlphaFoldDB" id="A0AAN6T113"/>
<comment type="function">
    <text evidence="4">Component of the Mediator complex, a coactivator involved in the regulated transcription of nearly all RNA polymerase II-dependent genes. Mediator functions as a bridge to convey information from gene-specific regulatory proteins to the basal RNA polymerase II transcription machinery. Mediator is recruited to promoters by direct interactions with regulatory proteins and serves as a scaffold for the assembly of a functional pre-initiation complex with RNA polymerase II and the general transcription factors.</text>
</comment>
<reference evidence="6" key="2">
    <citation type="submission" date="2023-05" db="EMBL/GenBank/DDBJ databases">
        <authorList>
            <consortium name="Lawrence Berkeley National Laboratory"/>
            <person name="Steindorff A."/>
            <person name="Hensen N."/>
            <person name="Bonometti L."/>
            <person name="Westerberg I."/>
            <person name="Brannstrom I.O."/>
            <person name="Guillou S."/>
            <person name="Cros-Aarteil S."/>
            <person name="Calhoun S."/>
            <person name="Haridas S."/>
            <person name="Kuo A."/>
            <person name="Mondo S."/>
            <person name="Pangilinan J."/>
            <person name="Riley R."/>
            <person name="Labutti K."/>
            <person name="Andreopoulos B."/>
            <person name="Lipzen A."/>
            <person name="Chen C."/>
            <person name="Yanf M."/>
            <person name="Daum C."/>
            <person name="Ng V."/>
            <person name="Clum A."/>
            <person name="Ohm R."/>
            <person name="Martin F."/>
            <person name="Silar P."/>
            <person name="Natvig D."/>
            <person name="Lalanne C."/>
            <person name="Gautier V."/>
            <person name="Ament-Velasquez S.L."/>
            <person name="Kruys A."/>
            <person name="Hutchinson M.I."/>
            <person name="Powell A.J."/>
            <person name="Barry K."/>
            <person name="Miller A.N."/>
            <person name="Grigoriev I.V."/>
            <person name="Debuchy R."/>
            <person name="Gladieux P."/>
            <person name="Thoren M.H."/>
            <person name="Johannesson H."/>
        </authorList>
    </citation>
    <scope>NUCLEOTIDE SEQUENCE</scope>
    <source>
        <strain evidence="6">CBS 757.83</strain>
    </source>
</reference>
<comment type="subcellular location">
    <subcellularLocation>
        <location evidence="1 4">Nucleus</location>
    </subcellularLocation>
</comment>
<dbReference type="InterPro" id="IPR019404">
    <property type="entry name" value="Mediator_Med11"/>
</dbReference>
<keyword evidence="4" id="KW-0805">Transcription regulation</keyword>
<feature type="compositionally biased region" description="Low complexity" evidence="5">
    <location>
        <begin position="62"/>
        <end position="76"/>
    </location>
</feature>
<evidence type="ECO:0000313" key="7">
    <source>
        <dbReference type="Proteomes" id="UP001305647"/>
    </source>
</evidence>
<comment type="similarity">
    <text evidence="2 4">Belongs to the Mediator complex subunit 11 family.</text>
</comment>
<evidence type="ECO:0000256" key="3">
    <source>
        <dbReference type="ARBA" id="ARBA00023242"/>
    </source>
</evidence>
<dbReference type="GO" id="GO:0003712">
    <property type="term" value="F:transcription coregulator activity"/>
    <property type="evidence" value="ECO:0007669"/>
    <property type="project" value="InterPro"/>
</dbReference>
<evidence type="ECO:0000256" key="2">
    <source>
        <dbReference type="ARBA" id="ARBA00008186"/>
    </source>
</evidence>
<evidence type="ECO:0000256" key="4">
    <source>
        <dbReference type="RuleBase" id="RU364147"/>
    </source>
</evidence>
<protein>
    <recommendedName>
        <fullName evidence="4">Mediator of RNA polymerase II transcription subunit 11</fullName>
    </recommendedName>
    <alternativeName>
        <fullName evidence="4">Mediator complex subunit 11</fullName>
    </alternativeName>
</protein>
<dbReference type="Pfam" id="PF10280">
    <property type="entry name" value="Med11"/>
    <property type="match status" value="1"/>
</dbReference>
<comment type="caution">
    <text evidence="6">The sequence shown here is derived from an EMBL/GenBank/DDBJ whole genome shotgun (WGS) entry which is preliminary data.</text>
</comment>
<evidence type="ECO:0000256" key="5">
    <source>
        <dbReference type="SAM" id="MobiDB-lite"/>
    </source>
</evidence>
<keyword evidence="3 4" id="KW-0539">Nucleus</keyword>
<proteinExistence type="inferred from homology"/>
<dbReference type="EMBL" id="MU863643">
    <property type="protein sequence ID" value="KAK4100122.1"/>
    <property type="molecule type" value="Genomic_DNA"/>
</dbReference>
<feature type="region of interest" description="Disordered" evidence="5">
    <location>
        <begin position="1"/>
        <end position="27"/>
    </location>
</feature>
<evidence type="ECO:0000256" key="1">
    <source>
        <dbReference type="ARBA" id="ARBA00004123"/>
    </source>
</evidence>
<dbReference type="GO" id="GO:0006357">
    <property type="term" value="P:regulation of transcription by RNA polymerase II"/>
    <property type="evidence" value="ECO:0007669"/>
    <property type="project" value="InterPro"/>
</dbReference>
<dbReference type="Gene3D" id="1.10.287.3490">
    <property type="match status" value="1"/>
</dbReference>
<feature type="compositionally biased region" description="Low complexity" evidence="5">
    <location>
        <begin position="149"/>
        <end position="161"/>
    </location>
</feature>
<feature type="region of interest" description="Disordered" evidence="5">
    <location>
        <begin position="55"/>
        <end position="76"/>
    </location>
</feature>
<dbReference type="GO" id="GO:0016592">
    <property type="term" value="C:mediator complex"/>
    <property type="evidence" value="ECO:0007669"/>
    <property type="project" value="InterPro"/>
</dbReference>
<reference evidence="6" key="1">
    <citation type="journal article" date="2023" name="Mol. Phylogenet. Evol.">
        <title>Genome-scale phylogeny and comparative genomics of the fungal order Sordariales.</title>
        <authorList>
            <person name="Hensen N."/>
            <person name="Bonometti L."/>
            <person name="Westerberg I."/>
            <person name="Brannstrom I.O."/>
            <person name="Guillou S."/>
            <person name="Cros-Aarteil S."/>
            <person name="Calhoun S."/>
            <person name="Haridas S."/>
            <person name="Kuo A."/>
            <person name="Mondo S."/>
            <person name="Pangilinan J."/>
            <person name="Riley R."/>
            <person name="LaButti K."/>
            <person name="Andreopoulos B."/>
            <person name="Lipzen A."/>
            <person name="Chen C."/>
            <person name="Yan M."/>
            <person name="Daum C."/>
            <person name="Ng V."/>
            <person name="Clum A."/>
            <person name="Steindorff A."/>
            <person name="Ohm R.A."/>
            <person name="Martin F."/>
            <person name="Silar P."/>
            <person name="Natvig D.O."/>
            <person name="Lalanne C."/>
            <person name="Gautier V."/>
            <person name="Ament-Velasquez S.L."/>
            <person name="Kruys A."/>
            <person name="Hutchinson M.I."/>
            <person name="Powell A.J."/>
            <person name="Barry K."/>
            <person name="Miller A.N."/>
            <person name="Grigoriev I.V."/>
            <person name="Debuchy R."/>
            <person name="Gladieux P."/>
            <person name="Hiltunen Thoren M."/>
            <person name="Johannesson H."/>
        </authorList>
    </citation>
    <scope>NUCLEOTIDE SEQUENCE</scope>
    <source>
        <strain evidence="6">CBS 757.83</strain>
    </source>
</reference>
<keyword evidence="4" id="KW-0804">Transcription</keyword>
<name>A0AAN6T113_9PEZI</name>
<organism evidence="6 7">
    <name type="scientific">Parathielavia hyrcaniae</name>
    <dbReference type="NCBI Taxonomy" id="113614"/>
    <lineage>
        <taxon>Eukaryota</taxon>
        <taxon>Fungi</taxon>
        <taxon>Dikarya</taxon>
        <taxon>Ascomycota</taxon>
        <taxon>Pezizomycotina</taxon>
        <taxon>Sordariomycetes</taxon>
        <taxon>Sordariomycetidae</taxon>
        <taxon>Sordariales</taxon>
        <taxon>Chaetomiaceae</taxon>
        <taxon>Parathielavia</taxon>
    </lineage>
</organism>
<sequence>MNDPSDEQAVNGANRTDATDAHTPFSPSERIQQLSEIDNDIAALLLHLSSAMRALATPPPDSADAPTIAEPDAAGAPDPVAAFKTAQSAFFQTIDRVDKHLTRQILALEEAGIITLRSTGAGAGVGAEGEAPGSSQPQHGGAGGGGGEASAVRAARGASAVPRLEPDGMGRFGSLDVGKLNMASSTVERDMERDLWRRAREELARLVEGSGDGGLGDRMEE</sequence>
<dbReference type="PANTHER" id="PTHR22890">
    <property type="entry name" value="MEDIATOR OF RNA POLYMERASE II TRANSCRIPTION SUBUNIT 11"/>
    <property type="match status" value="1"/>
</dbReference>
<keyword evidence="4" id="KW-0010">Activator</keyword>
<keyword evidence="7" id="KW-1185">Reference proteome</keyword>
<accession>A0AAN6T113</accession>